<protein>
    <submittedName>
        <fullName evidence="2">Uncharacterized protein</fullName>
    </submittedName>
</protein>
<reference evidence="2 3" key="1">
    <citation type="journal article" date="2016" name="Mol. Biol. Evol.">
        <title>Comparative Genomics of Early-Diverging Mushroom-Forming Fungi Provides Insights into the Origins of Lignocellulose Decay Capabilities.</title>
        <authorList>
            <person name="Nagy L.G."/>
            <person name="Riley R."/>
            <person name="Tritt A."/>
            <person name="Adam C."/>
            <person name="Daum C."/>
            <person name="Floudas D."/>
            <person name="Sun H."/>
            <person name="Yadav J.S."/>
            <person name="Pangilinan J."/>
            <person name="Larsson K.H."/>
            <person name="Matsuura K."/>
            <person name="Barry K."/>
            <person name="Labutti K."/>
            <person name="Kuo R."/>
            <person name="Ohm R.A."/>
            <person name="Bhattacharya S.S."/>
            <person name="Shirouzu T."/>
            <person name="Yoshinaga Y."/>
            <person name="Martin F.M."/>
            <person name="Grigoriev I.V."/>
            <person name="Hibbett D.S."/>
        </authorList>
    </citation>
    <scope>NUCLEOTIDE SEQUENCE [LARGE SCALE GENOMIC DNA]</scope>
    <source>
        <strain evidence="2 3">TUFC12733</strain>
    </source>
</reference>
<evidence type="ECO:0000256" key="1">
    <source>
        <dbReference type="SAM" id="MobiDB-lite"/>
    </source>
</evidence>
<accession>A0A167PDU5</accession>
<name>A0A167PDU5_CALVF</name>
<sequence length="493" mass="56200">MSFLIPRLTRQVCLRAATRCHVIPVVAGRRTLRITAIARAKQKDEEFDPFADDGGSDDLFGSVGKPAEEPSESSLALGDIGEKPPKNKRARKPGKEADKTRKVFRKLYEYIAKILADDANPKEREEISPRHFRKLIQAARVDVDWVRTEQIIEKWRMVKARSEVDMEKLLMIDYWILRRNLPMDKPTGQVVEGEASEGAEEGDQIFQNISATKIEPASSESQKELKWELRETSGSFPGRQRILFHSYYDQLMTRIPSGQLLLAPKKNLLHMITIAKCQADLEKIVEVLKLWRRYMGKPDQTLTQHFITRCQKLLEPQIAVEVLSNHATYGMDLVNLKQVHEMFQAILQTTTLNPEASVSAAFELAKIASGMPWRHVMQDPLSSMLLISICHRASKSSRSQTSMEKGAQVLEELQIYLETRQKGQKAMEDKEKVLYHKLGFVNRPKGLELSEKEKKWREKSVEAARQFALDLGLDASWLVIPEASKAPSEEVRA</sequence>
<feature type="compositionally biased region" description="Acidic residues" evidence="1">
    <location>
        <begin position="45"/>
        <end position="56"/>
    </location>
</feature>
<organism evidence="2 3">
    <name type="scientific">Calocera viscosa (strain TUFC12733)</name>
    <dbReference type="NCBI Taxonomy" id="1330018"/>
    <lineage>
        <taxon>Eukaryota</taxon>
        <taxon>Fungi</taxon>
        <taxon>Dikarya</taxon>
        <taxon>Basidiomycota</taxon>
        <taxon>Agaricomycotina</taxon>
        <taxon>Dacrymycetes</taxon>
        <taxon>Dacrymycetales</taxon>
        <taxon>Dacrymycetaceae</taxon>
        <taxon>Calocera</taxon>
    </lineage>
</organism>
<gene>
    <name evidence="2" type="ORF">CALVIDRAFT_596764</name>
</gene>
<dbReference type="AlphaFoldDB" id="A0A167PDU5"/>
<feature type="region of interest" description="Disordered" evidence="1">
    <location>
        <begin position="45"/>
        <end position="98"/>
    </location>
</feature>
<dbReference type="Proteomes" id="UP000076738">
    <property type="component" value="Unassembled WGS sequence"/>
</dbReference>
<proteinExistence type="predicted"/>
<dbReference type="OrthoDB" id="565731at2759"/>
<keyword evidence="3" id="KW-1185">Reference proteome</keyword>
<dbReference type="EMBL" id="KV417275">
    <property type="protein sequence ID" value="KZO98682.1"/>
    <property type="molecule type" value="Genomic_DNA"/>
</dbReference>
<evidence type="ECO:0000313" key="2">
    <source>
        <dbReference type="EMBL" id="KZO98682.1"/>
    </source>
</evidence>
<evidence type="ECO:0000313" key="3">
    <source>
        <dbReference type="Proteomes" id="UP000076738"/>
    </source>
</evidence>